<sequence length="477" mass="54938">MDHANVSHDTPQRNSKNMLGSYQTPTLLRGRRGEEKEDVEEDRENGEEEEEEEGENGREKETRALDATVNANTHINTSLNVDHDIKELPSCVLSSTQTTTTTTLNMDIGVDVSDDNNVAPECMATKRRERDGDVVMTKAANVKTAAEANESTATITEPLKKRKRGRPKGSKNKKNKQHKDLNKTTLSLSPKRKQGCRLTYNDTCETSHQETNEKENAIQECLHYHYGNIPGLSLDLNVDHKQPFNYLWWYCAVTDDENENKNETETETGLGKRNEKKEDKKNNNHINDNNNNCKNYLKQSKASKIEKNSKQKIVNSPNQETRFHSSLLFDVNNLPYLDNDASHFNNRLSMNHFNTTAHSFNFIYNRANFELLYILERPLDIEINELWCNLGDSSSFLLWYALFIANVYQTTFSLRLIAACLIQKLLFQAREKKVCLIVHEQDNCLVIQQILNEKKEFQPLQTPRNPRYYKNEPKSSS</sequence>
<feature type="compositionally biased region" description="Low complexity" evidence="1">
    <location>
        <begin position="284"/>
        <end position="293"/>
    </location>
</feature>
<comment type="caution">
    <text evidence="2">The sequence shown here is derived from an EMBL/GenBank/DDBJ whole genome shotgun (WGS) entry which is preliminary data.</text>
</comment>
<protein>
    <submittedName>
        <fullName evidence="2">Endochitinase</fullName>
    </submittedName>
</protein>
<organism evidence="2 3">
    <name type="scientific">Reticulomyxa filosa</name>
    <dbReference type="NCBI Taxonomy" id="46433"/>
    <lineage>
        <taxon>Eukaryota</taxon>
        <taxon>Sar</taxon>
        <taxon>Rhizaria</taxon>
        <taxon>Retaria</taxon>
        <taxon>Foraminifera</taxon>
        <taxon>Monothalamids</taxon>
        <taxon>Reticulomyxidae</taxon>
        <taxon>Reticulomyxa</taxon>
    </lineage>
</organism>
<proteinExistence type="predicted"/>
<dbReference type="Proteomes" id="UP000023152">
    <property type="component" value="Unassembled WGS sequence"/>
</dbReference>
<feature type="region of interest" description="Disordered" evidence="1">
    <location>
        <begin position="1"/>
        <end position="62"/>
    </location>
</feature>
<evidence type="ECO:0000313" key="2">
    <source>
        <dbReference type="EMBL" id="ETO23435.1"/>
    </source>
</evidence>
<accession>X6NAY4</accession>
<dbReference type="EMBL" id="ASPP01009940">
    <property type="protein sequence ID" value="ETO23435.1"/>
    <property type="molecule type" value="Genomic_DNA"/>
</dbReference>
<dbReference type="AlphaFoldDB" id="X6NAY4"/>
<reference evidence="2 3" key="1">
    <citation type="journal article" date="2013" name="Curr. Biol.">
        <title>The Genome of the Foraminiferan Reticulomyxa filosa.</title>
        <authorList>
            <person name="Glockner G."/>
            <person name="Hulsmann N."/>
            <person name="Schleicher M."/>
            <person name="Noegel A.A."/>
            <person name="Eichinger L."/>
            <person name="Gallinger C."/>
            <person name="Pawlowski J."/>
            <person name="Sierra R."/>
            <person name="Euteneuer U."/>
            <person name="Pillet L."/>
            <person name="Moustafa A."/>
            <person name="Platzer M."/>
            <person name="Groth M."/>
            <person name="Szafranski K."/>
            <person name="Schliwa M."/>
        </authorList>
    </citation>
    <scope>NUCLEOTIDE SEQUENCE [LARGE SCALE GENOMIC DNA]</scope>
</reference>
<feature type="region of interest" description="Disordered" evidence="1">
    <location>
        <begin position="260"/>
        <end position="293"/>
    </location>
</feature>
<evidence type="ECO:0000313" key="3">
    <source>
        <dbReference type="Proteomes" id="UP000023152"/>
    </source>
</evidence>
<gene>
    <name evidence="2" type="ORF">RFI_13746</name>
</gene>
<evidence type="ECO:0000256" key="1">
    <source>
        <dbReference type="SAM" id="MobiDB-lite"/>
    </source>
</evidence>
<name>X6NAY4_RETFI</name>
<keyword evidence="3" id="KW-1185">Reference proteome</keyword>
<feature type="region of interest" description="Disordered" evidence="1">
    <location>
        <begin position="144"/>
        <end position="193"/>
    </location>
</feature>
<feature type="compositionally biased region" description="Acidic residues" evidence="1">
    <location>
        <begin position="36"/>
        <end position="54"/>
    </location>
</feature>
<feature type="compositionally biased region" description="Basic and acidic residues" evidence="1">
    <location>
        <begin position="260"/>
        <end position="282"/>
    </location>
</feature>
<feature type="compositionally biased region" description="Polar residues" evidence="1">
    <location>
        <begin position="7"/>
        <end position="26"/>
    </location>
</feature>
<feature type="compositionally biased region" description="Basic residues" evidence="1">
    <location>
        <begin position="160"/>
        <end position="177"/>
    </location>
</feature>